<dbReference type="AlphaFoldDB" id="A0A510KAJ4"/>
<evidence type="ECO:0000313" key="2">
    <source>
        <dbReference type="Proteomes" id="UP000321397"/>
    </source>
</evidence>
<reference evidence="1 2" key="1">
    <citation type="submission" date="2019-07" db="EMBL/GenBank/DDBJ databases">
        <title>Complete Genome Sequence of Leptotrichia wadei Strain JMUB3933.</title>
        <authorList>
            <person name="Watanabe S."/>
            <person name="Cui L."/>
        </authorList>
    </citation>
    <scope>NUCLEOTIDE SEQUENCE [LARGE SCALE GENOMIC DNA]</scope>
    <source>
        <strain evidence="1 2">JMUB3933</strain>
    </source>
</reference>
<organism evidence="1 2">
    <name type="scientific">Leptotrichia wadei</name>
    <dbReference type="NCBI Taxonomy" id="157687"/>
    <lineage>
        <taxon>Bacteria</taxon>
        <taxon>Fusobacteriati</taxon>
        <taxon>Fusobacteriota</taxon>
        <taxon>Fusobacteriia</taxon>
        <taxon>Fusobacteriales</taxon>
        <taxon>Leptotrichiaceae</taxon>
        <taxon>Leptotrichia</taxon>
    </lineage>
</organism>
<sequence>MEWSKLLSSKTKIERKKEPKEFYEYPISYMEIDYEQIISSSAFRRLQDKIQVFPLDKSDFVRTRLTHSIEVSSIARQLGIMIL</sequence>
<dbReference type="EMBL" id="AP019834">
    <property type="protein sequence ID" value="BBM48680.1"/>
    <property type="molecule type" value="Genomic_DNA"/>
</dbReference>
<evidence type="ECO:0000313" key="1">
    <source>
        <dbReference type="EMBL" id="BBM48680.1"/>
    </source>
</evidence>
<dbReference type="SUPFAM" id="SSF109604">
    <property type="entry name" value="HD-domain/PDEase-like"/>
    <property type="match status" value="1"/>
</dbReference>
<dbReference type="GO" id="GO:0016787">
    <property type="term" value="F:hydrolase activity"/>
    <property type="evidence" value="ECO:0007669"/>
    <property type="project" value="UniProtKB-KW"/>
</dbReference>
<protein>
    <submittedName>
        <fullName evidence="1">Deoxyguanosinetriphosphate triphosphohydrolase-like protein</fullName>
    </submittedName>
</protein>
<dbReference type="Gene3D" id="1.10.3210.10">
    <property type="entry name" value="Hypothetical protein af1432"/>
    <property type="match status" value="1"/>
</dbReference>
<gene>
    <name evidence="1" type="ORF">JMUB3933_2206</name>
</gene>
<dbReference type="Proteomes" id="UP000321397">
    <property type="component" value="Chromosome"/>
</dbReference>
<accession>A0A510KAJ4</accession>
<dbReference type="RefSeq" id="WP_146962218.1">
    <property type="nucleotide sequence ID" value="NZ_AP019834.1"/>
</dbReference>
<proteinExistence type="predicted"/>
<name>A0A510KAJ4_9FUSO</name>
<keyword evidence="1" id="KW-0378">Hydrolase</keyword>